<dbReference type="Pfam" id="PF23989">
    <property type="entry name" value="PilB3_C"/>
    <property type="match status" value="1"/>
</dbReference>
<dbReference type="AlphaFoldDB" id="A0ABD4TGI2"/>
<feature type="domain" description="PilB3-like N-terminal" evidence="5">
    <location>
        <begin position="265"/>
        <end position="330"/>
    </location>
</feature>
<dbReference type="Pfam" id="PF23990">
    <property type="entry name" value="PilB3_N"/>
    <property type="match status" value="1"/>
</dbReference>
<feature type="region of interest" description="Disordered" evidence="2">
    <location>
        <begin position="178"/>
        <end position="211"/>
    </location>
</feature>
<dbReference type="InterPro" id="IPR050921">
    <property type="entry name" value="T4SS_GSP_E_ATPase"/>
</dbReference>
<dbReference type="EMBL" id="VOTZ01000005">
    <property type="protein sequence ID" value="MCQ1538077.1"/>
    <property type="molecule type" value="Genomic_DNA"/>
</dbReference>
<comment type="caution">
    <text evidence="6">The sequence shown here is derived from an EMBL/GenBank/DDBJ whole genome shotgun (WGS) entry which is preliminary data.</text>
</comment>
<dbReference type="Gene3D" id="3.30.450.380">
    <property type="match status" value="1"/>
</dbReference>
<dbReference type="PANTHER" id="PTHR30486:SF6">
    <property type="entry name" value="TYPE IV PILUS RETRACTATION ATPASE PILT"/>
    <property type="match status" value="1"/>
</dbReference>
<dbReference type="Pfam" id="PF00437">
    <property type="entry name" value="T2SSE"/>
    <property type="match status" value="1"/>
</dbReference>
<organism evidence="6 7">
    <name type="scientific">Methanocalculus taiwanensis</name>
    <dbReference type="NCBI Taxonomy" id="106207"/>
    <lineage>
        <taxon>Archaea</taxon>
        <taxon>Methanobacteriati</taxon>
        <taxon>Methanobacteriota</taxon>
        <taxon>Stenosarchaea group</taxon>
        <taxon>Methanomicrobia</taxon>
        <taxon>Methanomicrobiales</taxon>
        <taxon>Methanocalculaceae</taxon>
        <taxon>Methanocalculus</taxon>
    </lineage>
</organism>
<protein>
    <submittedName>
        <fullName evidence="6">Type II/IV secretion system ATPase subunit</fullName>
    </submittedName>
</protein>
<evidence type="ECO:0000259" key="3">
    <source>
        <dbReference type="Pfam" id="PF00437"/>
    </source>
</evidence>
<dbReference type="Gene3D" id="3.40.50.300">
    <property type="entry name" value="P-loop containing nucleotide triphosphate hydrolases"/>
    <property type="match status" value="1"/>
</dbReference>
<feature type="compositionally biased region" description="Basic and acidic residues" evidence="2">
    <location>
        <begin position="202"/>
        <end position="211"/>
    </location>
</feature>
<evidence type="ECO:0000313" key="7">
    <source>
        <dbReference type="Proteomes" id="UP001524383"/>
    </source>
</evidence>
<feature type="compositionally biased region" description="Basic and acidic residues" evidence="2">
    <location>
        <begin position="94"/>
        <end position="110"/>
    </location>
</feature>
<evidence type="ECO:0000259" key="5">
    <source>
        <dbReference type="Pfam" id="PF23990"/>
    </source>
</evidence>
<keyword evidence="7" id="KW-1185">Reference proteome</keyword>
<evidence type="ECO:0000313" key="6">
    <source>
        <dbReference type="EMBL" id="MCQ1538077.1"/>
    </source>
</evidence>
<comment type="similarity">
    <text evidence="1">Belongs to the GSP E family.</text>
</comment>
<dbReference type="InterPro" id="IPR056571">
    <property type="entry name" value="PilB3-like_C"/>
</dbReference>
<feature type="compositionally biased region" description="Basic and acidic residues" evidence="2">
    <location>
        <begin position="178"/>
        <end position="190"/>
    </location>
</feature>
<name>A0ABD4TGI2_9EURY</name>
<feature type="domain" description="PilB3-like C-terminal" evidence="4">
    <location>
        <begin position="719"/>
        <end position="781"/>
    </location>
</feature>
<feature type="compositionally biased region" description="Polar residues" evidence="2">
    <location>
        <begin position="1"/>
        <end position="16"/>
    </location>
</feature>
<sequence>MQETKGIPQGSQTGMAASTEGKGSATPVLQDEHPVTPWQPDEGSPVSIPDSQPHDQFPIKTKNNPERRGIFSYLRRKKKPASEKKIPLIGDEGTSDREEIYHLPQEEKKSGPASLKEVPYGYERDSEPYATHPVIKSGTIRDRFFPFFSGPNRETAHNDIPEDNDSLEELVEELFASTHEDGEKRDHPYDTEPLPYRSPGFEGDKQPLPIDREDLHHKPPHPIPLQDVVITTASPTIAAGNRTEPSVKQREDAGFDASKKNTSILQRLSPKKRLREDYDPAIHGSLVDLGFIPTAGIEEVETYPVHPPYAYIRILYDVISHEYTYQVIEPPITKGEEELYTEIKHRLFESLDISTRGLSREETQSLLREASRKIIEDYDIHLSPVEEEKILYRMDCEFIGDGLIDAIMHDPFIEDISCDGLNTPIFVYHTRYESMKTTLCYTDSADLDSFVTKLAQRAGKYISIAEPILDATMSDGSRIQMTLGTEVTAHGSTFTIRKFREEPITPTDLIEWKTFSPLSIAFLWLAVESGKSCLFAGGTASGKTTSLNAISLFMPPLAKIITLEDTRELKLPHANWIPSVTRDSFDTGGRGEIDLYELLRAALRQRPEYLLVGEVRGREALTLFQAMSTGHITYSTIHADSVASVVHRLENPPMNVPRNMLSALNLVSIQVQARVGGQRIRRNKQIIEILDIDPRTNELITNEVFRWKPSTDEISYLGKSYILEDIMEERGWDDTRIQEELKRRQEVLEWMRIRKIRHYHEVSAILMDYFRNPDDVIIRVRKELYEQL</sequence>
<dbReference type="CDD" id="cd01130">
    <property type="entry name" value="VirB11-like_ATPase"/>
    <property type="match status" value="1"/>
</dbReference>
<reference evidence="6 7" key="1">
    <citation type="submission" date="2019-08" db="EMBL/GenBank/DDBJ databases">
        <authorList>
            <person name="Chen S.-C."/>
            <person name="Lai M.-C."/>
            <person name="You Y.-T."/>
        </authorList>
    </citation>
    <scope>NUCLEOTIDE SEQUENCE [LARGE SCALE GENOMIC DNA]</scope>
    <source>
        <strain evidence="6 7">P2F9704a</strain>
    </source>
</reference>
<evidence type="ECO:0000256" key="1">
    <source>
        <dbReference type="ARBA" id="ARBA00006611"/>
    </source>
</evidence>
<evidence type="ECO:0000256" key="2">
    <source>
        <dbReference type="SAM" id="MobiDB-lite"/>
    </source>
</evidence>
<dbReference type="Proteomes" id="UP001524383">
    <property type="component" value="Unassembled WGS sequence"/>
</dbReference>
<dbReference type="PANTHER" id="PTHR30486">
    <property type="entry name" value="TWITCHING MOTILITY PROTEIN PILT"/>
    <property type="match status" value="1"/>
</dbReference>
<gene>
    <name evidence="6" type="ORF">FTO68_03605</name>
</gene>
<dbReference type="InterPro" id="IPR001482">
    <property type="entry name" value="T2SS/T4SS_dom"/>
</dbReference>
<dbReference type="SUPFAM" id="SSF52540">
    <property type="entry name" value="P-loop containing nucleoside triphosphate hydrolases"/>
    <property type="match status" value="1"/>
</dbReference>
<dbReference type="InterPro" id="IPR056570">
    <property type="entry name" value="PilB3-like_N"/>
</dbReference>
<feature type="region of interest" description="Disordered" evidence="2">
    <location>
        <begin position="1"/>
        <end position="134"/>
    </location>
</feature>
<proteinExistence type="inferred from homology"/>
<evidence type="ECO:0000259" key="4">
    <source>
        <dbReference type="Pfam" id="PF23989"/>
    </source>
</evidence>
<accession>A0ABD4TGI2</accession>
<feature type="domain" description="Bacterial type II secretion system protein E" evidence="3">
    <location>
        <begin position="465"/>
        <end position="671"/>
    </location>
</feature>
<dbReference type="InterPro" id="IPR027417">
    <property type="entry name" value="P-loop_NTPase"/>
</dbReference>